<organism evidence="2 3">
    <name type="scientific">Lithospermum erythrorhizon</name>
    <name type="common">Purple gromwell</name>
    <name type="synonym">Lithospermum officinale var. erythrorhizon</name>
    <dbReference type="NCBI Taxonomy" id="34254"/>
    <lineage>
        <taxon>Eukaryota</taxon>
        <taxon>Viridiplantae</taxon>
        <taxon>Streptophyta</taxon>
        <taxon>Embryophyta</taxon>
        <taxon>Tracheophyta</taxon>
        <taxon>Spermatophyta</taxon>
        <taxon>Magnoliopsida</taxon>
        <taxon>eudicotyledons</taxon>
        <taxon>Gunneridae</taxon>
        <taxon>Pentapetalae</taxon>
        <taxon>asterids</taxon>
        <taxon>lamiids</taxon>
        <taxon>Boraginales</taxon>
        <taxon>Boraginaceae</taxon>
        <taxon>Boraginoideae</taxon>
        <taxon>Lithospermeae</taxon>
        <taxon>Lithospermum</taxon>
    </lineage>
</organism>
<protein>
    <submittedName>
        <fullName evidence="2">Uncharacterized protein</fullName>
    </submittedName>
</protein>
<name>A0AAV3QXU9_LITER</name>
<feature type="compositionally biased region" description="Basic and acidic residues" evidence="1">
    <location>
        <begin position="1"/>
        <end position="11"/>
    </location>
</feature>
<evidence type="ECO:0000313" key="3">
    <source>
        <dbReference type="Proteomes" id="UP001454036"/>
    </source>
</evidence>
<reference evidence="2 3" key="1">
    <citation type="submission" date="2024-01" db="EMBL/GenBank/DDBJ databases">
        <title>The complete chloroplast genome sequence of Lithospermum erythrorhizon: insights into the phylogenetic relationship among Boraginaceae species and the maternal lineages of purple gromwells.</title>
        <authorList>
            <person name="Okada T."/>
            <person name="Watanabe K."/>
        </authorList>
    </citation>
    <scope>NUCLEOTIDE SEQUENCE [LARGE SCALE GENOMIC DNA]</scope>
</reference>
<accession>A0AAV3QXU9</accession>
<keyword evidence="3" id="KW-1185">Reference proteome</keyword>
<sequence length="102" mass="11164">MFPHDSVDIEAHGSIPTPSLTNLHHRSAMEETPEEFVGSLLRDSLEAPPTSTSPYLGNSQITLDVQPLRSRMGPLTKVAPTQNVRVAFPNPLRGRVPKSPQL</sequence>
<proteinExistence type="predicted"/>
<dbReference type="EMBL" id="BAABME010006495">
    <property type="protein sequence ID" value="GAA0168503.1"/>
    <property type="molecule type" value="Genomic_DNA"/>
</dbReference>
<gene>
    <name evidence="2" type="ORF">LIER_23208</name>
</gene>
<evidence type="ECO:0000256" key="1">
    <source>
        <dbReference type="SAM" id="MobiDB-lite"/>
    </source>
</evidence>
<comment type="caution">
    <text evidence="2">The sequence shown here is derived from an EMBL/GenBank/DDBJ whole genome shotgun (WGS) entry which is preliminary data.</text>
</comment>
<dbReference type="AlphaFoldDB" id="A0AAV3QXU9"/>
<feature type="region of interest" description="Disordered" evidence="1">
    <location>
        <begin position="1"/>
        <end position="37"/>
    </location>
</feature>
<evidence type="ECO:0000313" key="2">
    <source>
        <dbReference type="EMBL" id="GAA0168503.1"/>
    </source>
</evidence>
<dbReference type="Proteomes" id="UP001454036">
    <property type="component" value="Unassembled WGS sequence"/>
</dbReference>